<reference evidence="2" key="1">
    <citation type="journal article" date="2019" name="Int. J. Syst. Evol. Microbiol.">
        <title>The Global Catalogue of Microorganisms (GCM) 10K type strain sequencing project: providing services to taxonomists for standard genome sequencing and annotation.</title>
        <authorList>
            <consortium name="The Broad Institute Genomics Platform"/>
            <consortium name="The Broad Institute Genome Sequencing Center for Infectious Disease"/>
            <person name="Wu L."/>
            <person name="Ma J."/>
        </authorList>
    </citation>
    <scope>NUCLEOTIDE SEQUENCE [LARGE SCALE GENOMIC DNA]</scope>
    <source>
        <strain evidence="2">KCTC 52449</strain>
    </source>
</reference>
<evidence type="ECO:0000313" key="2">
    <source>
        <dbReference type="Proteomes" id="UP001595477"/>
    </source>
</evidence>
<protein>
    <submittedName>
        <fullName evidence="1">Uncharacterized protein</fullName>
    </submittedName>
</protein>
<gene>
    <name evidence="1" type="ORF">ACFOEW_18205</name>
</gene>
<sequence length="79" mass="9024">MNMERGVSFMELGSFNGRLVIIRAEEDGFPPKRTFKHSRDLFYIAPPEVDDEEAVKQTMDAGKDLTLLKSAIEYIESIE</sequence>
<proteinExistence type="predicted"/>
<accession>A0ABV7K455</accession>
<organism evidence="1 2">
    <name type="scientific">Alteromonas oceani</name>
    <dbReference type="NCBI Taxonomy" id="2071609"/>
    <lineage>
        <taxon>Bacteria</taxon>
        <taxon>Pseudomonadati</taxon>
        <taxon>Pseudomonadota</taxon>
        <taxon>Gammaproteobacteria</taxon>
        <taxon>Alteromonadales</taxon>
        <taxon>Alteromonadaceae</taxon>
        <taxon>Alteromonas/Salinimonas group</taxon>
        <taxon>Alteromonas</taxon>
    </lineage>
</organism>
<keyword evidence="2" id="KW-1185">Reference proteome</keyword>
<dbReference type="EMBL" id="JBHRSX010000098">
    <property type="protein sequence ID" value="MFC3203744.1"/>
    <property type="molecule type" value="Genomic_DNA"/>
</dbReference>
<dbReference type="RefSeq" id="WP_164464611.1">
    <property type="nucleotide sequence ID" value="NZ_JBHRSX010000098.1"/>
</dbReference>
<name>A0ABV7K455_9ALTE</name>
<dbReference type="Proteomes" id="UP001595477">
    <property type="component" value="Unassembled WGS sequence"/>
</dbReference>
<comment type="caution">
    <text evidence="1">The sequence shown here is derived from an EMBL/GenBank/DDBJ whole genome shotgun (WGS) entry which is preliminary data.</text>
</comment>
<evidence type="ECO:0000313" key="1">
    <source>
        <dbReference type="EMBL" id="MFC3203744.1"/>
    </source>
</evidence>